<accession>F0WU90</accession>
<feature type="domain" description="PHD-type" evidence="6">
    <location>
        <begin position="206"/>
        <end position="323"/>
    </location>
</feature>
<feature type="domain" description="PHD-type" evidence="5">
    <location>
        <begin position="145"/>
        <end position="195"/>
    </location>
</feature>
<dbReference type="SUPFAM" id="SSF57903">
    <property type="entry name" value="FYVE/PHD zinc finger"/>
    <property type="match status" value="1"/>
</dbReference>
<reference evidence="7" key="1">
    <citation type="journal article" date="2011" name="PLoS Biol.">
        <title>Gene gain and loss during evolution of obligate parasitism in the white rust pathogen of Arabidopsis thaliana.</title>
        <authorList>
            <person name="Kemen E."/>
            <person name="Gardiner A."/>
            <person name="Schultz-Larsen T."/>
            <person name="Kemen A.C."/>
            <person name="Balmuth A.L."/>
            <person name="Robert-Seilaniantz A."/>
            <person name="Bailey K."/>
            <person name="Holub E."/>
            <person name="Studholme D.J."/>
            <person name="Maclean D."/>
            <person name="Jones J.D."/>
        </authorList>
    </citation>
    <scope>NUCLEOTIDE SEQUENCE</scope>
</reference>
<evidence type="ECO:0000256" key="1">
    <source>
        <dbReference type="ARBA" id="ARBA00022723"/>
    </source>
</evidence>
<dbReference type="InterPro" id="IPR011011">
    <property type="entry name" value="Znf_FYVE_PHD"/>
</dbReference>
<evidence type="ECO:0000259" key="6">
    <source>
        <dbReference type="PROSITE" id="PS51805"/>
    </source>
</evidence>
<gene>
    <name evidence="7" type="primary">AlNc14C267G9911</name>
    <name evidence="7" type="ORF">ALNC14_111120</name>
</gene>
<dbReference type="InterPro" id="IPR001965">
    <property type="entry name" value="Znf_PHD"/>
</dbReference>
<dbReference type="GO" id="GO:0006357">
    <property type="term" value="P:regulation of transcription by RNA polymerase II"/>
    <property type="evidence" value="ECO:0007669"/>
    <property type="project" value="TreeGrafter"/>
</dbReference>
<dbReference type="InterPro" id="IPR034732">
    <property type="entry name" value="EPHD"/>
</dbReference>
<dbReference type="PROSITE" id="PS50016">
    <property type="entry name" value="ZF_PHD_2"/>
    <property type="match status" value="1"/>
</dbReference>
<dbReference type="SMART" id="SM00249">
    <property type="entry name" value="PHD"/>
    <property type="match status" value="2"/>
</dbReference>
<dbReference type="PROSITE" id="PS51805">
    <property type="entry name" value="EPHD"/>
    <property type="match status" value="1"/>
</dbReference>
<proteinExistence type="predicted"/>
<dbReference type="InterPro" id="IPR019787">
    <property type="entry name" value="Znf_PHD-finger"/>
</dbReference>
<evidence type="ECO:0000259" key="5">
    <source>
        <dbReference type="PROSITE" id="PS50016"/>
    </source>
</evidence>
<organism evidence="7">
    <name type="scientific">Albugo laibachii Nc14</name>
    <dbReference type="NCBI Taxonomy" id="890382"/>
    <lineage>
        <taxon>Eukaryota</taxon>
        <taxon>Sar</taxon>
        <taxon>Stramenopiles</taxon>
        <taxon>Oomycota</taxon>
        <taxon>Peronosporomycetes</taxon>
        <taxon>Albuginales</taxon>
        <taxon>Albuginaceae</taxon>
        <taxon>Albugo</taxon>
    </lineage>
</organism>
<dbReference type="PANTHER" id="PTHR13793">
    <property type="entry name" value="PHD FINGER PROTEINS"/>
    <property type="match status" value="1"/>
</dbReference>
<dbReference type="CDD" id="cd15571">
    <property type="entry name" value="ePHD"/>
    <property type="match status" value="1"/>
</dbReference>
<evidence type="ECO:0000256" key="3">
    <source>
        <dbReference type="ARBA" id="ARBA00022833"/>
    </source>
</evidence>
<dbReference type="EMBL" id="FR824312">
    <property type="protein sequence ID" value="CCA24968.1"/>
    <property type="molecule type" value="Genomic_DNA"/>
</dbReference>
<dbReference type="GO" id="GO:0008270">
    <property type="term" value="F:zinc ion binding"/>
    <property type="evidence" value="ECO:0007669"/>
    <property type="project" value="UniProtKB-KW"/>
</dbReference>
<reference evidence="7" key="2">
    <citation type="submission" date="2011-02" db="EMBL/GenBank/DDBJ databases">
        <authorList>
            <person name="MacLean D."/>
        </authorList>
    </citation>
    <scope>NUCLEOTIDE SEQUENCE</scope>
</reference>
<dbReference type="InterPro" id="IPR050701">
    <property type="entry name" value="Histone_Mod_Regulator"/>
</dbReference>
<protein>
    <submittedName>
        <fullName evidence="7">Uncharacterized protein AlNc14C267G9911</fullName>
    </submittedName>
</protein>
<dbReference type="CDD" id="cd15489">
    <property type="entry name" value="PHD_SF"/>
    <property type="match status" value="1"/>
</dbReference>
<evidence type="ECO:0000256" key="4">
    <source>
        <dbReference type="PROSITE-ProRule" id="PRU00146"/>
    </source>
</evidence>
<evidence type="ECO:0000313" key="7">
    <source>
        <dbReference type="EMBL" id="CCA24968.1"/>
    </source>
</evidence>
<dbReference type="PANTHER" id="PTHR13793:SF107">
    <property type="entry name" value="BROMODOMAIN-CONTAINING PROTEIN HOMOLOG"/>
    <property type="match status" value="1"/>
</dbReference>
<evidence type="ECO:0000256" key="2">
    <source>
        <dbReference type="ARBA" id="ARBA00022771"/>
    </source>
</evidence>
<dbReference type="InterPro" id="IPR013083">
    <property type="entry name" value="Znf_RING/FYVE/PHD"/>
</dbReference>
<dbReference type="Pfam" id="PF13832">
    <property type="entry name" value="zf-HC5HC2H_2"/>
    <property type="match status" value="1"/>
</dbReference>
<dbReference type="Gene3D" id="3.30.40.10">
    <property type="entry name" value="Zinc/RING finger domain, C3HC4 (zinc finger)"/>
    <property type="match status" value="2"/>
</dbReference>
<sequence length="944" mass="105688">MSQQMQSATSLQAIASLRPLLKHTSIDTLLSHSIFQFRLIPSTKSAAIAHFQTRICELQHRLQLARSIHSPTLSFFLEIVGDLEQLLDAEHEQLNLIFSTPLRHFRRQLEFAWQLDTQSIHEDAPLQAALHIPHNDVEQRNCQCKSTCQICFHDSGDPLIKCATCKVALHLHCYRVSGVFFADETRWKCHSCRSEASSDTTSSASNRICQACFQVGGALVPTSTPSEWVHMSCALHLEPLTLEMQLHGPSGKPQHIVSGVKDLEASRNLRCYFCKNQNKGACASCAYDACETAYHIPCALQNGIRFMTDRFASSSVSGCILHQVQVLTSISTRAESAEPALSDWNRLTSSLNASIFQPIDHKSMDNVRMVLISSLPLELALIETSFKIHHRSIRAFGLCQTPSNSVAKAMETGILHQNDILLAINDKLCIDQDTDTVDKILSECKSVPVRCWFLQKPSIDLVKIPAPKPESPAIASLPKTVTSLLVEKEETATRKRLFSTSFNDDLKELNWPWACYLRSDGKLAMNMVWKSIEMACFHEAVSTRSKWNALGLRLNCLLGIAFFSFDSSRAYHEEFGSFQSLSSLLRVPSPPEKAASGILSEALLLRHRKDDEFAEVDPLVPGTTVTVVKRTWPGINKLGGTGRIRKHHCERANGSEKSVYSYDVTYVLGGREKRIARKYIKLLDQSSESEAPESHPIDSIQTTASTFHLILQKEASEWIPRAMELHRSDRKLQLRFSAVDERLRVIDLNSNEQVVSTLAECFCLPEFPLRSEATSDDAISQRLARFQAKLSVVSSAIKNTLMRLQDAISKEFRDSMNENAVYLEQRVASLQAAHYKDLYRDLASLQPDPFPLSKSPKAQAIDCSFGVFVNTIREEDGEPCVLCELTGGDLASTAQDDVVHPQCAMYTPETFFQNAKVFGIDKVPIRDRLALVHFTSDARWCMVT</sequence>
<keyword evidence="1" id="KW-0479">Metal-binding</keyword>
<dbReference type="AlphaFoldDB" id="F0WU90"/>
<keyword evidence="3" id="KW-0862">Zinc</keyword>
<dbReference type="HOGENOM" id="CLU_311338_0_0_1"/>
<keyword evidence="2 4" id="KW-0863">Zinc-finger</keyword>
<name>F0WU90_9STRA</name>